<evidence type="ECO:0000256" key="3">
    <source>
        <dbReference type="ARBA" id="ARBA00023163"/>
    </source>
</evidence>
<dbReference type="SUPFAM" id="SSF46689">
    <property type="entry name" value="Homeodomain-like"/>
    <property type="match status" value="1"/>
</dbReference>
<dbReference type="PANTHER" id="PTHR30055">
    <property type="entry name" value="HTH-TYPE TRANSCRIPTIONAL REGULATOR RUTR"/>
    <property type="match status" value="1"/>
</dbReference>
<dbReference type="InterPro" id="IPR036271">
    <property type="entry name" value="Tet_transcr_reg_TetR-rel_C_sf"/>
</dbReference>
<gene>
    <name evidence="6" type="ORF">ACFPIH_35925</name>
</gene>
<dbReference type="InterPro" id="IPR009057">
    <property type="entry name" value="Homeodomain-like_sf"/>
</dbReference>
<dbReference type="PROSITE" id="PS01081">
    <property type="entry name" value="HTH_TETR_1"/>
    <property type="match status" value="1"/>
</dbReference>
<dbReference type="SUPFAM" id="SSF48498">
    <property type="entry name" value="Tetracyclin repressor-like, C-terminal domain"/>
    <property type="match status" value="1"/>
</dbReference>
<name>A0ABV9B5K4_9ACTN</name>
<proteinExistence type="predicted"/>
<feature type="domain" description="HTH tetR-type" evidence="5">
    <location>
        <begin position="7"/>
        <end position="67"/>
    </location>
</feature>
<keyword evidence="7" id="KW-1185">Reference proteome</keyword>
<dbReference type="InterPro" id="IPR001647">
    <property type="entry name" value="HTH_TetR"/>
</dbReference>
<keyword evidence="2 4" id="KW-0238">DNA-binding</keyword>
<dbReference type="Proteomes" id="UP001595839">
    <property type="component" value="Unassembled WGS sequence"/>
</dbReference>
<reference evidence="7" key="1">
    <citation type="journal article" date="2019" name="Int. J. Syst. Evol. Microbiol.">
        <title>The Global Catalogue of Microorganisms (GCM) 10K type strain sequencing project: providing services to taxonomists for standard genome sequencing and annotation.</title>
        <authorList>
            <consortium name="The Broad Institute Genomics Platform"/>
            <consortium name="The Broad Institute Genome Sequencing Center for Infectious Disease"/>
            <person name="Wu L."/>
            <person name="Ma J."/>
        </authorList>
    </citation>
    <scope>NUCLEOTIDE SEQUENCE [LARGE SCALE GENOMIC DNA]</scope>
    <source>
        <strain evidence="7">CGMCC 4.7177</strain>
    </source>
</reference>
<dbReference type="PRINTS" id="PR00455">
    <property type="entry name" value="HTHTETR"/>
</dbReference>
<dbReference type="EMBL" id="JBHSFK010000029">
    <property type="protein sequence ID" value="MFC4504836.1"/>
    <property type="molecule type" value="Genomic_DNA"/>
</dbReference>
<dbReference type="InterPro" id="IPR023772">
    <property type="entry name" value="DNA-bd_HTH_TetR-type_CS"/>
</dbReference>
<dbReference type="PROSITE" id="PS50977">
    <property type="entry name" value="HTH_TETR_2"/>
    <property type="match status" value="1"/>
</dbReference>
<keyword evidence="3" id="KW-0804">Transcription</keyword>
<keyword evidence="1" id="KW-0805">Transcription regulation</keyword>
<dbReference type="Pfam" id="PF17935">
    <property type="entry name" value="TetR_C_27"/>
    <property type="match status" value="1"/>
</dbReference>
<sequence>MAATTETLTAARILEATEEVLRRHGPAKATVVDVARALGVSHGSVYRHFRTKAALREAVVKRWLDRTLEELTAITSDEGRTPETRLRDWLTRLFAAKRDKAADDPELFATYFVLAKETQAGPAVGEHIDDLTGQLTRIIEAGVESGAFAVSDPAVEARAVFQATGRFHDPDYAGEWLRPEADADFRAVLELLVRGLRSGC</sequence>
<evidence type="ECO:0000313" key="6">
    <source>
        <dbReference type="EMBL" id="MFC4504836.1"/>
    </source>
</evidence>
<dbReference type="InterPro" id="IPR041478">
    <property type="entry name" value="TetR_C_27"/>
</dbReference>
<dbReference type="Gene3D" id="1.10.357.10">
    <property type="entry name" value="Tetracycline Repressor, domain 2"/>
    <property type="match status" value="1"/>
</dbReference>
<evidence type="ECO:0000256" key="1">
    <source>
        <dbReference type="ARBA" id="ARBA00023015"/>
    </source>
</evidence>
<evidence type="ECO:0000259" key="5">
    <source>
        <dbReference type="PROSITE" id="PS50977"/>
    </source>
</evidence>
<dbReference type="InterPro" id="IPR050109">
    <property type="entry name" value="HTH-type_TetR-like_transc_reg"/>
</dbReference>
<accession>A0ABV9B5K4</accession>
<dbReference type="Pfam" id="PF00440">
    <property type="entry name" value="TetR_N"/>
    <property type="match status" value="1"/>
</dbReference>
<comment type="caution">
    <text evidence="6">The sequence shown here is derived from an EMBL/GenBank/DDBJ whole genome shotgun (WGS) entry which is preliminary data.</text>
</comment>
<protein>
    <submittedName>
        <fullName evidence="6">TetR family transcriptional regulator</fullName>
    </submittedName>
</protein>
<evidence type="ECO:0000256" key="4">
    <source>
        <dbReference type="PROSITE-ProRule" id="PRU00335"/>
    </source>
</evidence>
<dbReference type="PANTHER" id="PTHR30055:SF151">
    <property type="entry name" value="TRANSCRIPTIONAL REGULATORY PROTEIN"/>
    <property type="match status" value="1"/>
</dbReference>
<organism evidence="6 7">
    <name type="scientific">Streptomyces vulcanius</name>
    <dbReference type="NCBI Taxonomy" id="1441876"/>
    <lineage>
        <taxon>Bacteria</taxon>
        <taxon>Bacillati</taxon>
        <taxon>Actinomycetota</taxon>
        <taxon>Actinomycetes</taxon>
        <taxon>Kitasatosporales</taxon>
        <taxon>Streptomycetaceae</taxon>
        <taxon>Streptomyces</taxon>
    </lineage>
</organism>
<dbReference type="RefSeq" id="WP_381181157.1">
    <property type="nucleotide sequence ID" value="NZ_JBHSFK010000029.1"/>
</dbReference>
<evidence type="ECO:0000256" key="2">
    <source>
        <dbReference type="ARBA" id="ARBA00023125"/>
    </source>
</evidence>
<evidence type="ECO:0000313" key="7">
    <source>
        <dbReference type="Proteomes" id="UP001595839"/>
    </source>
</evidence>
<feature type="DNA-binding region" description="H-T-H motif" evidence="4">
    <location>
        <begin position="30"/>
        <end position="49"/>
    </location>
</feature>